<reference evidence="10" key="2">
    <citation type="submission" date="2025-08" db="UniProtKB">
        <authorList>
            <consortium name="Ensembl"/>
        </authorList>
    </citation>
    <scope>IDENTIFICATION</scope>
</reference>
<proteinExistence type="inferred from homology"/>
<dbReference type="HOGENOM" id="CLU_036909_0_1_1"/>
<name>H2ZIX4_CIOSA</name>
<evidence type="ECO:0000313" key="10">
    <source>
        <dbReference type="Ensembl" id="ENSCSAVP00000017540.1"/>
    </source>
</evidence>
<dbReference type="InterPro" id="IPR002666">
    <property type="entry name" value="Folate_carrier"/>
</dbReference>
<dbReference type="SUPFAM" id="SSF103473">
    <property type="entry name" value="MFS general substrate transporter"/>
    <property type="match status" value="1"/>
</dbReference>
<feature type="transmembrane region" description="Helical" evidence="9">
    <location>
        <begin position="328"/>
        <end position="351"/>
    </location>
</feature>
<dbReference type="PIRSF" id="PIRSF028739">
    <property type="entry name" value="Folate_carrier"/>
    <property type="match status" value="1"/>
</dbReference>
<feature type="transmembrane region" description="Helical" evidence="9">
    <location>
        <begin position="12"/>
        <end position="29"/>
    </location>
</feature>
<dbReference type="Gene3D" id="1.20.1250.20">
    <property type="entry name" value="MFS general substrate transporter like domains"/>
    <property type="match status" value="1"/>
</dbReference>
<feature type="transmembrane region" description="Helical" evidence="9">
    <location>
        <begin position="387"/>
        <end position="410"/>
    </location>
</feature>
<dbReference type="InterPro" id="IPR036259">
    <property type="entry name" value="MFS_trans_sf"/>
</dbReference>
<feature type="transmembrane region" description="Helical" evidence="9">
    <location>
        <begin position="357"/>
        <end position="380"/>
    </location>
</feature>
<accession>H2ZIX4</accession>
<feature type="transmembrane region" description="Helical" evidence="9">
    <location>
        <begin position="261"/>
        <end position="279"/>
    </location>
</feature>
<dbReference type="GO" id="GO:0090482">
    <property type="term" value="F:vitamin transmembrane transporter activity"/>
    <property type="evidence" value="ECO:0007669"/>
    <property type="project" value="InterPro"/>
</dbReference>
<feature type="region of interest" description="Disordered" evidence="8">
    <location>
        <begin position="210"/>
        <end position="239"/>
    </location>
</feature>
<dbReference type="AlphaFoldDB" id="H2ZIX4"/>
<evidence type="ECO:0000256" key="3">
    <source>
        <dbReference type="ARBA" id="ARBA00022448"/>
    </source>
</evidence>
<organism evidence="10 11">
    <name type="scientific">Ciona savignyi</name>
    <name type="common">Pacific transparent sea squirt</name>
    <dbReference type="NCBI Taxonomy" id="51511"/>
    <lineage>
        <taxon>Eukaryota</taxon>
        <taxon>Metazoa</taxon>
        <taxon>Chordata</taxon>
        <taxon>Tunicata</taxon>
        <taxon>Ascidiacea</taxon>
        <taxon>Phlebobranchia</taxon>
        <taxon>Cionidae</taxon>
        <taxon>Ciona</taxon>
    </lineage>
</organism>
<dbReference type="PANTHER" id="PTHR10686">
    <property type="entry name" value="FOLATE TRANSPORTER"/>
    <property type="match status" value="1"/>
</dbReference>
<feature type="transmembrane region" description="Helical" evidence="9">
    <location>
        <begin position="144"/>
        <end position="167"/>
    </location>
</feature>
<dbReference type="PANTHER" id="PTHR10686:SF18">
    <property type="entry name" value="IP11787P-RELATED"/>
    <property type="match status" value="1"/>
</dbReference>
<evidence type="ECO:0000256" key="7">
    <source>
        <dbReference type="PIRNR" id="PIRNR028739"/>
    </source>
</evidence>
<evidence type="ECO:0000256" key="2">
    <source>
        <dbReference type="ARBA" id="ARBA00005773"/>
    </source>
</evidence>
<keyword evidence="5 9" id="KW-1133">Transmembrane helix</keyword>
<comment type="similarity">
    <text evidence="2 7">Belongs to the reduced folate carrier (RFC) transporter (TC 2.A.48) family.</text>
</comment>
<feature type="transmembrane region" description="Helical" evidence="9">
    <location>
        <begin position="173"/>
        <end position="193"/>
    </location>
</feature>
<protein>
    <recommendedName>
        <fullName evidence="12">Major facilitator superfamily (MFS) profile domain-containing protein</fullName>
    </recommendedName>
</protein>
<keyword evidence="11" id="KW-1185">Reference proteome</keyword>
<dbReference type="GeneTree" id="ENSGT00950000183022"/>
<dbReference type="FunFam" id="1.20.1250.20:FF:000225">
    <property type="entry name" value="Solute carrier family 19 member 1"/>
    <property type="match status" value="1"/>
</dbReference>
<evidence type="ECO:0000256" key="4">
    <source>
        <dbReference type="ARBA" id="ARBA00022692"/>
    </source>
</evidence>
<feature type="region of interest" description="Disordered" evidence="8">
    <location>
        <begin position="459"/>
        <end position="481"/>
    </location>
</feature>
<evidence type="ECO:0000256" key="5">
    <source>
        <dbReference type="ARBA" id="ARBA00022989"/>
    </source>
</evidence>
<dbReference type="OMA" id="VWKSFEN"/>
<evidence type="ECO:0000256" key="1">
    <source>
        <dbReference type="ARBA" id="ARBA00004141"/>
    </source>
</evidence>
<feature type="transmembrane region" description="Helical" evidence="9">
    <location>
        <begin position="56"/>
        <end position="75"/>
    </location>
</feature>
<dbReference type="GO" id="GO:0005886">
    <property type="term" value="C:plasma membrane"/>
    <property type="evidence" value="ECO:0007669"/>
    <property type="project" value="UniProtKB-UniRule"/>
</dbReference>
<reference evidence="10" key="3">
    <citation type="submission" date="2025-09" db="UniProtKB">
        <authorList>
            <consortium name="Ensembl"/>
        </authorList>
    </citation>
    <scope>IDENTIFICATION</scope>
</reference>
<feature type="transmembrane region" description="Helical" evidence="9">
    <location>
        <begin position="112"/>
        <end position="132"/>
    </location>
</feature>
<dbReference type="Proteomes" id="UP000007875">
    <property type="component" value="Unassembled WGS sequence"/>
</dbReference>
<dbReference type="Ensembl" id="ENSCSAVT00000017731.1">
    <property type="protein sequence ID" value="ENSCSAVP00000017540.1"/>
    <property type="gene ID" value="ENSCSAVG00000010333.1"/>
</dbReference>
<keyword evidence="3 7" id="KW-0813">Transport</keyword>
<feature type="transmembrane region" description="Helical" evidence="9">
    <location>
        <begin position="422"/>
        <end position="446"/>
    </location>
</feature>
<reference evidence="11" key="1">
    <citation type="submission" date="2003-08" db="EMBL/GenBank/DDBJ databases">
        <authorList>
            <person name="Birren B."/>
            <person name="Nusbaum C."/>
            <person name="Abebe A."/>
            <person name="Abouelleil A."/>
            <person name="Adekoya E."/>
            <person name="Ait-zahra M."/>
            <person name="Allen N."/>
            <person name="Allen T."/>
            <person name="An P."/>
            <person name="Anderson M."/>
            <person name="Anderson S."/>
            <person name="Arachchi H."/>
            <person name="Armbruster J."/>
            <person name="Bachantsang P."/>
            <person name="Baldwin J."/>
            <person name="Barry A."/>
            <person name="Bayul T."/>
            <person name="Blitshsteyn B."/>
            <person name="Bloom T."/>
            <person name="Blye J."/>
            <person name="Boguslavskiy L."/>
            <person name="Borowsky M."/>
            <person name="Boukhgalter B."/>
            <person name="Brunache A."/>
            <person name="Butler J."/>
            <person name="Calixte N."/>
            <person name="Calvo S."/>
            <person name="Camarata J."/>
            <person name="Campo K."/>
            <person name="Chang J."/>
            <person name="Cheshatsang Y."/>
            <person name="Citroen M."/>
            <person name="Collymore A."/>
            <person name="Considine T."/>
            <person name="Cook A."/>
            <person name="Cooke P."/>
            <person name="Corum B."/>
            <person name="Cuomo C."/>
            <person name="David R."/>
            <person name="Dawoe T."/>
            <person name="Degray S."/>
            <person name="Dodge S."/>
            <person name="Dooley K."/>
            <person name="Dorje P."/>
            <person name="Dorjee K."/>
            <person name="Dorris L."/>
            <person name="Duffey N."/>
            <person name="Dupes A."/>
            <person name="Elkins T."/>
            <person name="Engels R."/>
            <person name="Erickson J."/>
            <person name="Farina A."/>
            <person name="Faro S."/>
            <person name="Ferreira P."/>
            <person name="Fischer H."/>
            <person name="Fitzgerald M."/>
            <person name="Foley K."/>
            <person name="Gage D."/>
            <person name="Galagan J."/>
            <person name="Gearin G."/>
            <person name="Gnerre S."/>
            <person name="Gnirke A."/>
            <person name="Goyette A."/>
            <person name="Graham J."/>
            <person name="Grandbois E."/>
            <person name="Gyaltsen K."/>
            <person name="Hafez N."/>
            <person name="Hagopian D."/>
            <person name="Hagos B."/>
            <person name="Hall J."/>
            <person name="Hatcher B."/>
            <person name="Heller A."/>
            <person name="Higgins H."/>
            <person name="Honan T."/>
            <person name="Horn A."/>
            <person name="Houde N."/>
            <person name="Hughes L."/>
            <person name="Hulme W."/>
            <person name="Husby E."/>
            <person name="Iliev I."/>
            <person name="Jaffe D."/>
            <person name="Jones C."/>
            <person name="Kamal M."/>
            <person name="Kamat A."/>
            <person name="Kamvysselis M."/>
            <person name="Karlsson E."/>
            <person name="Kells C."/>
            <person name="Kieu A."/>
            <person name="Kisner P."/>
            <person name="Kodira C."/>
            <person name="Kulbokas E."/>
            <person name="Labutti K."/>
            <person name="Lama D."/>
            <person name="Landers T."/>
            <person name="Leger J."/>
            <person name="Levine S."/>
            <person name="Lewis D."/>
            <person name="Lewis T."/>
            <person name="Lindblad-toh K."/>
            <person name="Liu X."/>
            <person name="Lokyitsang T."/>
            <person name="Lokyitsang Y."/>
            <person name="Lucien O."/>
            <person name="Lui A."/>
            <person name="Ma L.J."/>
            <person name="Mabbitt R."/>
            <person name="Macdonald J."/>
            <person name="Maclean C."/>
            <person name="Major J."/>
            <person name="Manning J."/>
            <person name="Marabella R."/>
            <person name="Maru K."/>
            <person name="Matthews C."/>
            <person name="Mauceli E."/>
            <person name="Mccarthy M."/>
            <person name="Mcdonough S."/>
            <person name="Mcghee T."/>
            <person name="Meldrim J."/>
            <person name="Meneus L."/>
            <person name="Mesirov J."/>
            <person name="Mihalev A."/>
            <person name="Mihova T."/>
            <person name="Mikkelsen T."/>
            <person name="Mlenga V."/>
            <person name="Moru K."/>
            <person name="Mozes J."/>
            <person name="Mulrain L."/>
            <person name="Munson G."/>
            <person name="Naylor J."/>
            <person name="Newes C."/>
            <person name="Nguyen C."/>
            <person name="Nguyen N."/>
            <person name="Nguyen T."/>
            <person name="Nicol R."/>
            <person name="Nielsen C."/>
            <person name="Nizzari M."/>
            <person name="Norbu C."/>
            <person name="Norbu N."/>
            <person name="O'donnell P."/>
            <person name="Okoawo O."/>
            <person name="O'leary S."/>
            <person name="Omotosho B."/>
            <person name="O'neill K."/>
            <person name="Osman S."/>
            <person name="Parker S."/>
            <person name="Perrin D."/>
            <person name="Phunkhang P."/>
            <person name="Piqani B."/>
            <person name="Purcell S."/>
            <person name="Rachupka T."/>
            <person name="Ramasamy U."/>
            <person name="Rameau R."/>
            <person name="Ray V."/>
            <person name="Raymond C."/>
            <person name="Retta R."/>
            <person name="Richardson S."/>
            <person name="Rise C."/>
            <person name="Rodriguez J."/>
            <person name="Rogers J."/>
            <person name="Rogov P."/>
            <person name="Rutman M."/>
            <person name="Schupbach R."/>
            <person name="Seaman C."/>
            <person name="Settipalli S."/>
            <person name="Sharpe T."/>
            <person name="Sheridan J."/>
            <person name="Sherpa N."/>
            <person name="Shi J."/>
            <person name="Smirnov S."/>
            <person name="Smith C."/>
            <person name="Sougnez C."/>
            <person name="Spencer B."/>
            <person name="Stalker J."/>
            <person name="Stange-thomann N."/>
            <person name="Stavropoulos S."/>
            <person name="Stetson K."/>
            <person name="Stone C."/>
            <person name="Stone S."/>
            <person name="Stubbs M."/>
            <person name="Talamas J."/>
            <person name="Tchuinga P."/>
            <person name="Tenzing P."/>
            <person name="Tesfaye S."/>
            <person name="Theodore J."/>
            <person name="Thoulutsang Y."/>
            <person name="Topham K."/>
            <person name="Towey S."/>
            <person name="Tsamla T."/>
            <person name="Tsomo N."/>
            <person name="Vallee D."/>
            <person name="Vassiliev H."/>
            <person name="Venkataraman V."/>
            <person name="Vinson J."/>
            <person name="Vo A."/>
            <person name="Wade C."/>
            <person name="Wang S."/>
            <person name="Wangchuk T."/>
            <person name="Wangdi T."/>
            <person name="Whittaker C."/>
            <person name="Wilkinson J."/>
            <person name="Wu Y."/>
            <person name="Wyman D."/>
            <person name="Yadav S."/>
            <person name="Yang S."/>
            <person name="Yang X."/>
            <person name="Yeager S."/>
            <person name="Yee E."/>
            <person name="Young G."/>
            <person name="Zainoun J."/>
            <person name="Zembeck L."/>
            <person name="Zimmer A."/>
            <person name="Zody M."/>
            <person name="Lander E."/>
        </authorList>
    </citation>
    <scope>NUCLEOTIDE SEQUENCE [LARGE SCALE GENOMIC DNA]</scope>
</reference>
<sequence length="481" mass="54281">LGCYKTNSTDRSWWKPTILLCTYGIFSYMKPSEPFLTPYLMGPQKNLTESEVVNEIYPVWIYAYVSFLLPVFLLTDYVKYKPVILMQGLGYIGCWLLLLFGQGVTLMQVMQVSYAVATAGEIGYYSYIYSIVEKHNYQRVTSYVRSTTLIGLFLGSLIGQLLVLFAGVTYFDLNIMSLVNVSVAFIISCFLPMPKRTLFFFSNDEDVSGSIESTHLDPDNRAQEESGQEPPKSLENPQGTSGKLVMLKLWKDMKNCYMNPVLLRWSMWWALSTCGWLLVVNYAQNLWETIHSSAEGEVYNGAVEATATVLGALGAFCVGFVKLNWSIWGELALGLCSLCKCGLLMLMYWTTDIWICYVAYVAFIVLYNFVITITQFQLAVGLNTQRFALVFGVNTFTAVLLNAILTIILIDKVGFGLDVNTQFIVYSGYFALIAIIFLLHGVYFLYKNGFGSERLEPMTYSQDEPKKPELAEVEQTESTAL</sequence>
<dbReference type="eggNOG" id="KOG3810">
    <property type="taxonomic scope" value="Eukaryota"/>
</dbReference>
<comment type="subcellular location">
    <subcellularLocation>
        <location evidence="1 7">Membrane</location>
        <topology evidence="1 7">Multi-pass membrane protein</topology>
    </subcellularLocation>
</comment>
<dbReference type="Pfam" id="PF01770">
    <property type="entry name" value="Folate_carrier"/>
    <property type="match status" value="1"/>
</dbReference>
<keyword evidence="6 7" id="KW-0472">Membrane</keyword>
<evidence type="ECO:0000256" key="6">
    <source>
        <dbReference type="ARBA" id="ARBA00023136"/>
    </source>
</evidence>
<dbReference type="InParanoid" id="H2ZIX4"/>
<evidence type="ECO:0008006" key="12">
    <source>
        <dbReference type="Google" id="ProtNLM"/>
    </source>
</evidence>
<evidence type="ECO:0000313" key="11">
    <source>
        <dbReference type="Proteomes" id="UP000007875"/>
    </source>
</evidence>
<dbReference type="NCBIfam" id="TIGR00806">
    <property type="entry name" value="rfc"/>
    <property type="match status" value="1"/>
</dbReference>
<feature type="transmembrane region" description="Helical" evidence="9">
    <location>
        <begin position="82"/>
        <end position="100"/>
    </location>
</feature>
<evidence type="ECO:0000256" key="9">
    <source>
        <dbReference type="SAM" id="Phobius"/>
    </source>
</evidence>
<feature type="compositionally biased region" description="Basic and acidic residues" evidence="8">
    <location>
        <begin position="214"/>
        <end position="224"/>
    </location>
</feature>
<keyword evidence="4 9" id="KW-0812">Transmembrane</keyword>
<evidence type="ECO:0000256" key="8">
    <source>
        <dbReference type="SAM" id="MobiDB-lite"/>
    </source>
</evidence>
<feature type="transmembrane region" description="Helical" evidence="9">
    <location>
        <begin position="299"/>
        <end position="321"/>
    </location>
</feature>